<sequence length="539" mass="58651">MSAASSSHRRRSRPTREQLQRRLKMLAEMPTLLPAELPPSPHASSRSGSPAVGSKRKADPRAPSQEFAKRARTGSALDDPSASSSAPSTSQPTSSHHRPSRAPQPSHLSVSTLPDQVEDPDATRDQTSATTSAIGPGPAGSIPLRRPKRSKPVDRKAIDSVHKQYFEIARLLKWSAEKRYYATFPSKSGNFRPLQNPPPPNSPYHIHSSTIARIELLDAILHFVYAMWCRDNFSHLFDEGSWDTLYPLLALCQTRWAEAMTESAMDKAFIGLLAMIRGYIKARAVVYRNRRGHKKPGLKVRVDAMFTSMQDSMTRAAKAAAESAQQASKPANGANPGTPQMLPSPASIAEAKSTNSTPTGHDSATPNAALPPSEEPASSVPTVSVLESGVPLNLLPEGHPPRIEVSVARAMMEARIPLAPSEIADWRIQTDDLHDIAHTMQKAETLLNLPILARNFPRTFTRATQTCLLPGDEWEVEFDDNDGELFWPTSCATGEGLGWVVLLGRAMLNEFASKYGYVGLDGCIPKPPPPTAAPSTAPR</sequence>
<dbReference type="AlphaFoldDB" id="A0A550CZ06"/>
<evidence type="ECO:0000313" key="2">
    <source>
        <dbReference type="EMBL" id="TRM70013.1"/>
    </source>
</evidence>
<keyword evidence="3" id="KW-1185">Reference proteome</keyword>
<comment type="caution">
    <text evidence="2">The sequence shown here is derived from an EMBL/GenBank/DDBJ whole genome shotgun (WGS) entry which is preliminary data.</text>
</comment>
<feature type="compositionally biased region" description="Polar residues" evidence="1">
    <location>
        <begin position="352"/>
        <end position="366"/>
    </location>
</feature>
<dbReference type="STRING" id="97359.A0A550CZ06"/>
<protein>
    <submittedName>
        <fullName evidence="2">Uncharacterized protein</fullName>
    </submittedName>
</protein>
<gene>
    <name evidence="2" type="ORF">BD626DRAFT_390670</name>
</gene>
<dbReference type="PANTHER" id="PTHR48125">
    <property type="entry name" value="LP07818P1"/>
    <property type="match status" value="1"/>
</dbReference>
<evidence type="ECO:0000313" key="3">
    <source>
        <dbReference type="Proteomes" id="UP000320762"/>
    </source>
</evidence>
<dbReference type="OrthoDB" id="3238644at2759"/>
<evidence type="ECO:0000256" key="1">
    <source>
        <dbReference type="SAM" id="MobiDB-lite"/>
    </source>
</evidence>
<feature type="region of interest" description="Disordered" evidence="1">
    <location>
        <begin position="316"/>
        <end position="381"/>
    </location>
</feature>
<dbReference type="Proteomes" id="UP000320762">
    <property type="component" value="Unassembled WGS sequence"/>
</dbReference>
<organism evidence="2 3">
    <name type="scientific">Schizophyllum amplum</name>
    <dbReference type="NCBI Taxonomy" id="97359"/>
    <lineage>
        <taxon>Eukaryota</taxon>
        <taxon>Fungi</taxon>
        <taxon>Dikarya</taxon>
        <taxon>Basidiomycota</taxon>
        <taxon>Agaricomycotina</taxon>
        <taxon>Agaricomycetes</taxon>
        <taxon>Agaricomycetidae</taxon>
        <taxon>Agaricales</taxon>
        <taxon>Schizophyllaceae</taxon>
        <taxon>Schizophyllum</taxon>
    </lineage>
</organism>
<feature type="compositionally biased region" description="Low complexity" evidence="1">
    <location>
        <begin position="80"/>
        <end position="94"/>
    </location>
</feature>
<name>A0A550CZ06_9AGAR</name>
<dbReference type="PANTHER" id="PTHR48125:SF12">
    <property type="entry name" value="AT HOOK TRANSCRIPTION FACTOR FAMILY-RELATED"/>
    <property type="match status" value="1"/>
</dbReference>
<proteinExistence type="predicted"/>
<accession>A0A550CZ06</accession>
<feature type="region of interest" description="Disordered" evidence="1">
    <location>
        <begin position="1"/>
        <end position="156"/>
    </location>
</feature>
<dbReference type="EMBL" id="VDMD01000001">
    <property type="protein sequence ID" value="TRM70013.1"/>
    <property type="molecule type" value="Genomic_DNA"/>
</dbReference>
<reference evidence="2 3" key="1">
    <citation type="journal article" date="2019" name="New Phytol.">
        <title>Comparative genomics reveals unique wood-decay strategies and fruiting body development in the Schizophyllaceae.</title>
        <authorList>
            <person name="Almasi E."/>
            <person name="Sahu N."/>
            <person name="Krizsan K."/>
            <person name="Balint B."/>
            <person name="Kovacs G.M."/>
            <person name="Kiss B."/>
            <person name="Cseklye J."/>
            <person name="Drula E."/>
            <person name="Henrissat B."/>
            <person name="Nagy I."/>
            <person name="Chovatia M."/>
            <person name="Adam C."/>
            <person name="LaButti K."/>
            <person name="Lipzen A."/>
            <person name="Riley R."/>
            <person name="Grigoriev I.V."/>
            <person name="Nagy L.G."/>
        </authorList>
    </citation>
    <scope>NUCLEOTIDE SEQUENCE [LARGE SCALE GENOMIC DNA]</scope>
    <source>
        <strain evidence="2 3">NL-1724</strain>
    </source>
</reference>
<feature type="compositionally biased region" description="Low complexity" evidence="1">
    <location>
        <begin position="316"/>
        <end position="331"/>
    </location>
</feature>